<keyword evidence="5" id="KW-1185">Reference proteome</keyword>
<keyword evidence="2" id="KW-0288">FMN</keyword>
<comment type="caution">
    <text evidence="4">The sequence shown here is derived from an EMBL/GenBank/DDBJ whole genome shotgun (WGS) entry which is preliminary data.</text>
</comment>
<dbReference type="Gene3D" id="3.20.20.70">
    <property type="entry name" value="Aldolase class I"/>
    <property type="match status" value="1"/>
</dbReference>
<organism evidence="4 5">
    <name type="scientific">Rhizophlyctis rosea</name>
    <dbReference type="NCBI Taxonomy" id="64517"/>
    <lineage>
        <taxon>Eukaryota</taxon>
        <taxon>Fungi</taxon>
        <taxon>Fungi incertae sedis</taxon>
        <taxon>Chytridiomycota</taxon>
        <taxon>Chytridiomycota incertae sedis</taxon>
        <taxon>Chytridiomycetes</taxon>
        <taxon>Rhizophlyctidales</taxon>
        <taxon>Rhizophlyctidaceae</taxon>
        <taxon>Rhizophlyctis</taxon>
    </lineage>
</organism>
<name>A0AAD5S343_9FUNG</name>
<protein>
    <recommendedName>
        <fullName evidence="6">Nitronate monooxygenase domain-containing protein</fullName>
    </recommendedName>
</protein>
<dbReference type="EMBL" id="JADGJD010002109">
    <property type="protein sequence ID" value="KAJ3034864.1"/>
    <property type="molecule type" value="Genomic_DNA"/>
</dbReference>
<evidence type="ECO:0000256" key="3">
    <source>
        <dbReference type="ARBA" id="ARBA00023002"/>
    </source>
</evidence>
<evidence type="ECO:0000256" key="2">
    <source>
        <dbReference type="ARBA" id="ARBA00022643"/>
    </source>
</evidence>
<accession>A0AAD5S343</accession>
<dbReference type="PANTHER" id="PTHR32332">
    <property type="entry name" value="2-NITROPROPANE DIOXYGENASE"/>
    <property type="match status" value="1"/>
</dbReference>
<evidence type="ECO:0000313" key="5">
    <source>
        <dbReference type="Proteomes" id="UP001212841"/>
    </source>
</evidence>
<dbReference type="Proteomes" id="UP001212841">
    <property type="component" value="Unassembled WGS sequence"/>
</dbReference>
<evidence type="ECO:0000313" key="4">
    <source>
        <dbReference type="EMBL" id="KAJ3034864.1"/>
    </source>
</evidence>
<dbReference type="PANTHER" id="PTHR32332:SF31">
    <property type="entry name" value="2-NITROPROPANE DIOXYGENASE FAMILY, PUTATIVE (AFU_ORTHOLOGUE AFUA_2G09850)-RELATED"/>
    <property type="match status" value="1"/>
</dbReference>
<dbReference type="CDD" id="cd04730">
    <property type="entry name" value="NPD_like"/>
    <property type="match status" value="1"/>
</dbReference>
<feature type="non-terminal residue" evidence="4">
    <location>
        <position position="1"/>
    </location>
</feature>
<dbReference type="InterPro" id="IPR004136">
    <property type="entry name" value="NMO"/>
</dbReference>
<dbReference type="SUPFAM" id="SSF51412">
    <property type="entry name" value="Inosine monophosphate dehydrogenase (IMPDH)"/>
    <property type="match status" value="1"/>
</dbReference>
<dbReference type="GO" id="GO:0018580">
    <property type="term" value="F:nitronate monooxygenase activity"/>
    <property type="evidence" value="ECO:0007669"/>
    <property type="project" value="InterPro"/>
</dbReference>
<dbReference type="InterPro" id="IPR013785">
    <property type="entry name" value="Aldolase_TIM"/>
</dbReference>
<evidence type="ECO:0008006" key="6">
    <source>
        <dbReference type="Google" id="ProtNLM"/>
    </source>
</evidence>
<dbReference type="AlphaFoldDB" id="A0AAD5S343"/>
<dbReference type="Pfam" id="PF03060">
    <property type="entry name" value="NMO"/>
    <property type="match status" value="2"/>
</dbReference>
<evidence type="ECO:0000256" key="1">
    <source>
        <dbReference type="ARBA" id="ARBA00022630"/>
    </source>
</evidence>
<reference evidence="4" key="1">
    <citation type="submission" date="2020-05" db="EMBL/GenBank/DDBJ databases">
        <title>Phylogenomic resolution of chytrid fungi.</title>
        <authorList>
            <person name="Stajich J.E."/>
            <person name="Amses K."/>
            <person name="Simmons R."/>
            <person name="Seto K."/>
            <person name="Myers J."/>
            <person name="Bonds A."/>
            <person name="Quandt C.A."/>
            <person name="Barry K."/>
            <person name="Liu P."/>
            <person name="Grigoriev I."/>
            <person name="Longcore J.E."/>
            <person name="James T.Y."/>
        </authorList>
    </citation>
    <scope>NUCLEOTIDE SEQUENCE</scope>
    <source>
        <strain evidence="4">JEL0318</strain>
    </source>
</reference>
<gene>
    <name evidence="4" type="ORF">HK097_004369</name>
</gene>
<proteinExistence type="predicted"/>
<keyword evidence="3" id="KW-0560">Oxidoreductase</keyword>
<sequence>MSSFSTRLTSLLNIPYPIVCPPMAGACYGALAGAVAKAGGVGFLGVGYTTDPNWIREQWAIAQETAGPNMKGKLGIGAITWWAETKPDILAAIVECCPELVWFSFGDPTTLTTHFRTHLPKTLITLQLTSPTDLPTALPLNPDILVLQGLEAGGHGATTLHSIPLFTFLSSALRSLHTTHPHLPILAAGGISTGTHIASYLTLGSDGVVLGTAFLPTHECTLPFSAKQLLISSSTTALSTIRSKTPDRLRGIAWPDEYDFRIVRNRLTAAVDEGGEE</sequence>
<keyword evidence="1" id="KW-0285">Flavoprotein</keyword>
<dbReference type="PROSITE" id="PS51257">
    <property type="entry name" value="PROKAR_LIPOPROTEIN"/>
    <property type="match status" value="1"/>
</dbReference>